<protein>
    <submittedName>
        <fullName evidence="1">Uncharacterized protein</fullName>
    </submittedName>
</protein>
<organism evidence="1 2">
    <name type="scientific">Lichenibacterium ramalinae</name>
    <dbReference type="NCBI Taxonomy" id="2316527"/>
    <lineage>
        <taxon>Bacteria</taxon>
        <taxon>Pseudomonadati</taxon>
        <taxon>Pseudomonadota</taxon>
        <taxon>Alphaproteobacteria</taxon>
        <taxon>Hyphomicrobiales</taxon>
        <taxon>Lichenihabitantaceae</taxon>
        <taxon>Lichenibacterium</taxon>
    </lineage>
</organism>
<dbReference type="Proteomes" id="UP000289411">
    <property type="component" value="Unassembled WGS sequence"/>
</dbReference>
<evidence type="ECO:0000313" key="2">
    <source>
        <dbReference type="Proteomes" id="UP000289411"/>
    </source>
</evidence>
<evidence type="ECO:0000313" key="1">
    <source>
        <dbReference type="EMBL" id="RYB07227.1"/>
    </source>
</evidence>
<dbReference type="OrthoDB" id="9974528at2"/>
<gene>
    <name evidence="1" type="ORF">D3272_03980</name>
</gene>
<reference evidence="1 2" key="2">
    <citation type="submission" date="2019-02" db="EMBL/GenBank/DDBJ databases">
        <title>'Lichenibacterium ramalinii' gen. nov. sp. nov., 'Lichenibacterium minor' gen. nov. sp. nov.</title>
        <authorList>
            <person name="Pankratov T."/>
        </authorList>
    </citation>
    <scope>NUCLEOTIDE SEQUENCE [LARGE SCALE GENOMIC DNA]</scope>
    <source>
        <strain evidence="1 2">RmlP001</strain>
    </source>
</reference>
<dbReference type="RefSeq" id="WP_129217827.1">
    <property type="nucleotide sequence ID" value="NZ_QYBC01000002.1"/>
</dbReference>
<keyword evidence="2" id="KW-1185">Reference proteome</keyword>
<reference evidence="1 2" key="1">
    <citation type="submission" date="2018-09" db="EMBL/GenBank/DDBJ databases">
        <authorList>
            <person name="Grouzdev D.S."/>
            <person name="Krutkina M.S."/>
        </authorList>
    </citation>
    <scope>NUCLEOTIDE SEQUENCE [LARGE SCALE GENOMIC DNA]</scope>
    <source>
        <strain evidence="1 2">RmlP001</strain>
    </source>
</reference>
<accession>A0A4Q2RG89</accession>
<name>A0A4Q2RG89_9HYPH</name>
<sequence length="69" mass="7186">MKGEVRGILFGALAAIVALVGGTMAYVFHEASLSHEAAVDRCHDAGGAWVASGERSYAGTCLKAPQRRP</sequence>
<comment type="caution">
    <text evidence="1">The sequence shown here is derived from an EMBL/GenBank/DDBJ whole genome shotgun (WGS) entry which is preliminary data.</text>
</comment>
<dbReference type="EMBL" id="QYBC01000002">
    <property type="protein sequence ID" value="RYB07227.1"/>
    <property type="molecule type" value="Genomic_DNA"/>
</dbReference>
<proteinExistence type="predicted"/>
<dbReference type="AlphaFoldDB" id="A0A4Q2RG89"/>